<name>A0A0C9XHF2_9AGAR</name>
<dbReference type="AlphaFoldDB" id="A0A0C9XHF2"/>
<evidence type="ECO:0000313" key="3">
    <source>
        <dbReference type="Proteomes" id="UP000054477"/>
    </source>
</evidence>
<sequence length="75" mass="8009">MTQINERVTRDTSNFQGKAEFETKGDDAGRDGGEEARAERGGGGCRGADKAVGEADEIAEPANVVHHWAISESVY</sequence>
<dbReference type="EMBL" id="KN838570">
    <property type="protein sequence ID" value="KIK04396.1"/>
    <property type="molecule type" value="Genomic_DNA"/>
</dbReference>
<dbReference type="Proteomes" id="UP000054477">
    <property type="component" value="Unassembled WGS sequence"/>
</dbReference>
<evidence type="ECO:0000256" key="1">
    <source>
        <dbReference type="SAM" id="MobiDB-lite"/>
    </source>
</evidence>
<reference evidence="2 3" key="1">
    <citation type="submission" date="2014-04" db="EMBL/GenBank/DDBJ databases">
        <authorList>
            <consortium name="DOE Joint Genome Institute"/>
            <person name="Kuo A."/>
            <person name="Kohler A."/>
            <person name="Nagy L.G."/>
            <person name="Floudas D."/>
            <person name="Copeland A."/>
            <person name="Barry K.W."/>
            <person name="Cichocki N."/>
            <person name="Veneault-Fourrey C."/>
            <person name="LaButti K."/>
            <person name="Lindquist E.A."/>
            <person name="Lipzen A."/>
            <person name="Lundell T."/>
            <person name="Morin E."/>
            <person name="Murat C."/>
            <person name="Sun H."/>
            <person name="Tunlid A."/>
            <person name="Henrissat B."/>
            <person name="Grigoriev I.V."/>
            <person name="Hibbett D.S."/>
            <person name="Martin F."/>
            <person name="Nordberg H.P."/>
            <person name="Cantor M.N."/>
            <person name="Hua S.X."/>
        </authorList>
    </citation>
    <scope>NUCLEOTIDE SEQUENCE [LARGE SCALE GENOMIC DNA]</scope>
    <source>
        <strain evidence="2 3">LaAM-08-1</strain>
    </source>
</reference>
<organism evidence="2 3">
    <name type="scientific">Laccaria amethystina LaAM-08-1</name>
    <dbReference type="NCBI Taxonomy" id="1095629"/>
    <lineage>
        <taxon>Eukaryota</taxon>
        <taxon>Fungi</taxon>
        <taxon>Dikarya</taxon>
        <taxon>Basidiomycota</taxon>
        <taxon>Agaricomycotina</taxon>
        <taxon>Agaricomycetes</taxon>
        <taxon>Agaricomycetidae</taxon>
        <taxon>Agaricales</taxon>
        <taxon>Agaricineae</taxon>
        <taxon>Hydnangiaceae</taxon>
        <taxon>Laccaria</taxon>
    </lineage>
</organism>
<evidence type="ECO:0000313" key="2">
    <source>
        <dbReference type="EMBL" id="KIK04396.1"/>
    </source>
</evidence>
<feature type="compositionally biased region" description="Basic and acidic residues" evidence="1">
    <location>
        <begin position="19"/>
        <end position="40"/>
    </location>
</feature>
<feature type="compositionally biased region" description="Polar residues" evidence="1">
    <location>
        <begin position="1"/>
        <end position="16"/>
    </location>
</feature>
<keyword evidence="3" id="KW-1185">Reference proteome</keyword>
<dbReference type="HOGENOM" id="CLU_2671451_0_0_1"/>
<protein>
    <submittedName>
        <fullName evidence="2">Uncharacterized protein</fullName>
    </submittedName>
</protein>
<proteinExistence type="predicted"/>
<gene>
    <name evidence="2" type="ORF">K443DRAFT_675991</name>
</gene>
<feature type="region of interest" description="Disordered" evidence="1">
    <location>
        <begin position="1"/>
        <end position="49"/>
    </location>
</feature>
<reference evidence="3" key="2">
    <citation type="submission" date="2015-01" db="EMBL/GenBank/DDBJ databases">
        <title>Evolutionary Origins and Diversification of the Mycorrhizal Mutualists.</title>
        <authorList>
            <consortium name="DOE Joint Genome Institute"/>
            <consortium name="Mycorrhizal Genomics Consortium"/>
            <person name="Kohler A."/>
            <person name="Kuo A."/>
            <person name="Nagy L.G."/>
            <person name="Floudas D."/>
            <person name="Copeland A."/>
            <person name="Barry K.W."/>
            <person name="Cichocki N."/>
            <person name="Veneault-Fourrey C."/>
            <person name="LaButti K."/>
            <person name="Lindquist E.A."/>
            <person name="Lipzen A."/>
            <person name="Lundell T."/>
            <person name="Morin E."/>
            <person name="Murat C."/>
            <person name="Riley R."/>
            <person name="Ohm R."/>
            <person name="Sun H."/>
            <person name="Tunlid A."/>
            <person name="Henrissat B."/>
            <person name="Grigoriev I.V."/>
            <person name="Hibbett D.S."/>
            <person name="Martin F."/>
        </authorList>
    </citation>
    <scope>NUCLEOTIDE SEQUENCE [LARGE SCALE GENOMIC DNA]</scope>
    <source>
        <strain evidence="3">LaAM-08-1</strain>
    </source>
</reference>
<accession>A0A0C9XHF2</accession>